<dbReference type="InterPro" id="IPR006593">
    <property type="entry name" value="Cyt_b561/ferric_Rdtase_TM"/>
</dbReference>
<feature type="signal peptide" evidence="8">
    <location>
        <begin position="1"/>
        <end position="23"/>
    </location>
</feature>
<protein>
    <recommendedName>
        <fullName evidence="13">Cytochrome b561 domain-containing protein</fullName>
    </recommendedName>
</protein>
<dbReference type="PROSITE" id="PS50939">
    <property type="entry name" value="CYTOCHROME_B561"/>
    <property type="match status" value="1"/>
</dbReference>
<evidence type="ECO:0000256" key="5">
    <source>
        <dbReference type="ARBA" id="ARBA00022989"/>
    </source>
</evidence>
<keyword evidence="2" id="KW-0813">Transport</keyword>
<keyword evidence="12" id="KW-1185">Reference proteome</keyword>
<dbReference type="AlphaFoldDB" id="A0A507EG68"/>
<evidence type="ECO:0000259" key="10">
    <source>
        <dbReference type="PROSITE" id="PS50939"/>
    </source>
</evidence>
<reference evidence="11 12" key="1">
    <citation type="journal article" date="2019" name="Sci. Rep.">
        <title>Comparative genomics of chytrid fungi reveal insights into the obligate biotrophic and pathogenic lifestyle of Synchytrium endobioticum.</title>
        <authorList>
            <person name="van de Vossenberg B.T.L.H."/>
            <person name="Warris S."/>
            <person name="Nguyen H.D.T."/>
            <person name="van Gent-Pelzer M.P.E."/>
            <person name="Joly D.L."/>
            <person name="van de Geest H.C."/>
            <person name="Bonants P.J.M."/>
            <person name="Smith D.S."/>
            <person name="Levesque C.A."/>
            <person name="van der Lee T.A.J."/>
        </authorList>
    </citation>
    <scope>NUCLEOTIDE SEQUENCE [LARGE SCALE GENOMIC DNA]</scope>
    <source>
        <strain evidence="11 12">CBS 809.83</strain>
    </source>
</reference>
<dbReference type="Gene3D" id="1.20.120.1770">
    <property type="match status" value="1"/>
</dbReference>
<feature type="transmembrane region" description="Helical" evidence="7">
    <location>
        <begin position="243"/>
        <end position="264"/>
    </location>
</feature>
<evidence type="ECO:0000259" key="9">
    <source>
        <dbReference type="PROSITE" id="PS50836"/>
    </source>
</evidence>
<organism evidence="11 12">
    <name type="scientific">Powellomyces hirtus</name>
    <dbReference type="NCBI Taxonomy" id="109895"/>
    <lineage>
        <taxon>Eukaryota</taxon>
        <taxon>Fungi</taxon>
        <taxon>Fungi incertae sedis</taxon>
        <taxon>Chytridiomycota</taxon>
        <taxon>Chytridiomycota incertae sedis</taxon>
        <taxon>Chytridiomycetes</taxon>
        <taxon>Spizellomycetales</taxon>
        <taxon>Powellomycetaceae</taxon>
        <taxon>Powellomyces</taxon>
    </lineage>
</organism>
<dbReference type="GO" id="GO:0016020">
    <property type="term" value="C:membrane"/>
    <property type="evidence" value="ECO:0007669"/>
    <property type="project" value="UniProtKB-SubCell"/>
</dbReference>
<dbReference type="STRING" id="109895.A0A507EG68"/>
<evidence type="ECO:0000256" key="2">
    <source>
        <dbReference type="ARBA" id="ARBA00022448"/>
    </source>
</evidence>
<dbReference type="CDD" id="cd08760">
    <property type="entry name" value="Cyt_b561_FRRS1_like"/>
    <property type="match status" value="1"/>
</dbReference>
<comment type="caution">
    <text evidence="11">The sequence shown here is derived from an EMBL/GenBank/DDBJ whole genome shotgun (WGS) entry which is preliminary data.</text>
</comment>
<dbReference type="Proteomes" id="UP000318582">
    <property type="component" value="Unassembled WGS sequence"/>
</dbReference>
<dbReference type="PANTHER" id="PTHR47797">
    <property type="entry name" value="DEHYDROGENASE, PUTATIVE (AFU_ORTHOLOGUE AFUA_8G05805)-RELATED"/>
    <property type="match status" value="1"/>
</dbReference>
<evidence type="ECO:0000313" key="11">
    <source>
        <dbReference type="EMBL" id="TPX62170.1"/>
    </source>
</evidence>
<evidence type="ECO:0000256" key="3">
    <source>
        <dbReference type="ARBA" id="ARBA00022692"/>
    </source>
</evidence>
<dbReference type="Gene3D" id="2.60.40.1210">
    <property type="entry name" value="Cellobiose dehydrogenase, cytochrome domain"/>
    <property type="match status" value="1"/>
</dbReference>
<evidence type="ECO:0000256" key="6">
    <source>
        <dbReference type="ARBA" id="ARBA00023136"/>
    </source>
</evidence>
<feature type="transmembrane region" description="Helical" evidence="7">
    <location>
        <begin position="356"/>
        <end position="375"/>
    </location>
</feature>
<dbReference type="PANTHER" id="PTHR47797:SF3">
    <property type="entry name" value="CYTOCHROME B561 DOMAIN-CONTAINING PROTEIN"/>
    <property type="match status" value="1"/>
</dbReference>
<sequence length="402" mass="43325">MLRSLFTALLIAPMLCLKGQSSAAPICFAIGSSTACVYSSTNNDGRLRVRMEFPDELGWVAFGIGSGMSNADVMLAYPTANGTSANVQQRTASGYRLPALNPTQDVEIVASETGRFNFQGKPGLAVTFLRPVASSTAGVPTIEATGQRVMYAGLVGAAPTSPTNIRKHTSFGVTTANLVDGSMRFAPSDGTPPPVLGGSGGDTEALTKVHGIVMFIAWVIIAPLAIMVARFMKATLGVWWFRVHLGLFLFGTTILTYVGLGLIYHVVNVNGKKHYNYEANGIHAILGLIVIILTFPQVVLGFVIDKLWKPTREAIPWWDKVHWWLGRLVFLIALINLPFGIALFYKYRGSQQSWPYIVYGILLGAAIAGFAFLQLKNGRTPKEKLKGTAATHASSVEMQGTA</sequence>
<dbReference type="EMBL" id="QEAQ01000004">
    <property type="protein sequence ID" value="TPX62170.1"/>
    <property type="molecule type" value="Genomic_DNA"/>
</dbReference>
<feature type="transmembrane region" description="Helical" evidence="7">
    <location>
        <begin position="212"/>
        <end position="231"/>
    </location>
</feature>
<feature type="transmembrane region" description="Helical" evidence="7">
    <location>
        <begin position="324"/>
        <end position="344"/>
    </location>
</feature>
<gene>
    <name evidence="11" type="ORF">PhCBS80983_g00707</name>
</gene>
<evidence type="ECO:0000256" key="7">
    <source>
        <dbReference type="SAM" id="Phobius"/>
    </source>
</evidence>
<dbReference type="SMART" id="SM00665">
    <property type="entry name" value="B561"/>
    <property type="match status" value="1"/>
</dbReference>
<feature type="transmembrane region" description="Helical" evidence="7">
    <location>
        <begin position="284"/>
        <end position="304"/>
    </location>
</feature>
<dbReference type="InterPro" id="IPR005018">
    <property type="entry name" value="DOMON_domain"/>
</dbReference>
<evidence type="ECO:0000313" key="12">
    <source>
        <dbReference type="Proteomes" id="UP000318582"/>
    </source>
</evidence>
<evidence type="ECO:0008006" key="13">
    <source>
        <dbReference type="Google" id="ProtNLM"/>
    </source>
</evidence>
<keyword evidence="5 7" id="KW-1133">Transmembrane helix</keyword>
<dbReference type="SUPFAM" id="SSF49344">
    <property type="entry name" value="CBD9-like"/>
    <property type="match status" value="1"/>
</dbReference>
<comment type="subcellular location">
    <subcellularLocation>
        <location evidence="1">Membrane</location>
    </subcellularLocation>
</comment>
<evidence type="ECO:0000256" key="1">
    <source>
        <dbReference type="ARBA" id="ARBA00004370"/>
    </source>
</evidence>
<feature type="domain" description="Cytochrome b561" evidence="10">
    <location>
        <begin position="167"/>
        <end position="379"/>
    </location>
</feature>
<name>A0A507EG68_9FUNG</name>
<evidence type="ECO:0000256" key="8">
    <source>
        <dbReference type="SAM" id="SignalP"/>
    </source>
</evidence>
<keyword evidence="8" id="KW-0732">Signal</keyword>
<keyword evidence="3 7" id="KW-0812">Transmembrane</keyword>
<dbReference type="PROSITE" id="PS50836">
    <property type="entry name" value="DOMON"/>
    <property type="match status" value="1"/>
</dbReference>
<keyword evidence="4" id="KW-0249">Electron transport</keyword>
<dbReference type="Pfam" id="PF03188">
    <property type="entry name" value="Cytochrom_B561"/>
    <property type="match status" value="1"/>
</dbReference>
<keyword evidence="6 7" id="KW-0472">Membrane</keyword>
<feature type="chain" id="PRO_5021186779" description="Cytochrome b561 domain-containing protein" evidence="8">
    <location>
        <begin position="24"/>
        <end position="402"/>
    </location>
</feature>
<proteinExistence type="predicted"/>
<accession>A0A507EG68</accession>
<evidence type="ECO:0000256" key="4">
    <source>
        <dbReference type="ARBA" id="ARBA00022982"/>
    </source>
</evidence>
<feature type="domain" description="DOMON" evidence="9">
    <location>
        <begin position="32"/>
        <end position="154"/>
    </location>
</feature>